<evidence type="ECO:0000259" key="5">
    <source>
        <dbReference type="Pfam" id="PF00155"/>
    </source>
</evidence>
<sequence>MCGNGMNYYERELRSLKRSGRFREREIARADLRDFASNDYLGLAHNKELCKKACSKLSHATLCAPKASLLVGGYHQEHYAFERALCQSNGFEDGVVVGSGFSANIAMIEALVRKSDVLIMDASYHASGVLASNIGRIEKELFLHNDMAHLQKLLQKHKDKKRRIVAVEGVYSMEGDIVPKEVFELCAFYDAILIVDEAHSSGVLGKNLLGVYDHYDIEIAPNHIKMGTLGKAYGSFGAYILASEHIISYLINRAKPLIYATALSLYDTLVAHEALLYIQNHALELQKEIQQRQKSVEKILGVEMPSLILPIAIGDNKRVMQIKNELALKGFAIGAIREPTVPKAILRVIARLGEKSVVFETLLQELRSYL</sequence>
<evidence type="ECO:0000256" key="3">
    <source>
        <dbReference type="ARBA" id="ARBA00022679"/>
    </source>
</evidence>
<dbReference type="SUPFAM" id="SSF53383">
    <property type="entry name" value="PLP-dependent transferases"/>
    <property type="match status" value="1"/>
</dbReference>
<dbReference type="GO" id="GO:0008710">
    <property type="term" value="F:8-amino-7-oxononanoate synthase activity"/>
    <property type="evidence" value="ECO:0007669"/>
    <property type="project" value="UniProtKB-EC"/>
</dbReference>
<comment type="similarity">
    <text evidence="2">Belongs to the class-II pyridoxal-phosphate-dependent aminotransferase family. BioF subfamily.</text>
</comment>
<proteinExistence type="inferred from homology"/>
<evidence type="ECO:0000256" key="1">
    <source>
        <dbReference type="ARBA" id="ARBA00001933"/>
    </source>
</evidence>
<evidence type="ECO:0000256" key="4">
    <source>
        <dbReference type="ARBA" id="ARBA00022898"/>
    </source>
</evidence>
<accession>A0A1W1BVV9</accession>
<dbReference type="InterPro" id="IPR001917">
    <property type="entry name" value="Aminotrans_II_pyridoxalP_BS"/>
</dbReference>
<organism evidence="6">
    <name type="scientific">hydrothermal vent metagenome</name>
    <dbReference type="NCBI Taxonomy" id="652676"/>
    <lineage>
        <taxon>unclassified sequences</taxon>
        <taxon>metagenomes</taxon>
        <taxon>ecological metagenomes</taxon>
    </lineage>
</organism>
<dbReference type="PANTHER" id="PTHR13693">
    <property type="entry name" value="CLASS II AMINOTRANSFERASE/8-AMINO-7-OXONONANOATE SYNTHASE"/>
    <property type="match status" value="1"/>
</dbReference>
<gene>
    <name evidence="6" type="ORF">MNB_SM-7-1408</name>
</gene>
<evidence type="ECO:0000313" key="6">
    <source>
        <dbReference type="EMBL" id="SFV57730.1"/>
    </source>
</evidence>
<dbReference type="PANTHER" id="PTHR13693:SF77">
    <property type="entry name" value="8-AMINO-7-OXONONANOATE SYNTHASE"/>
    <property type="match status" value="1"/>
</dbReference>
<comment type="cofactor">
    <cofactor evidence="1">
        <name>pyridoxal 5'-phosphate</name>
        <dbReference type="ChEBI" id="CHEBI:597326"/>
    </cofactor>
</comment>
<dbReference type="InterPro" id="IPR015422">
    <property type="entry name" value="PyrdxlP-dep_Trfase_small"/>
</dbReference>
<dbReference type="AlphaFoldDB" id="A0A1W1BVV9"/>
<dbReference type="PROSITE" id="PS00599">
    <property type="entry name" value="AA_TRANSFER_CLASS_2"/>
    <property type="match status" value="1"/>
</dbReference>
<dbReference type="InterPro" id="IPR050087">
    <property type="entry name" value="AON_synthase_class-II"/>
</dbReference>
<dbReference type="InterPro" id="IPR015424">
    <property type="entry name" value="PyrdxlP-dep_Trfase"/>
</dbReference>
<dbReference type="EMBL" id="FPHB01000041">
    <property type="protein sequence ID" value="SFV57730.1"/>
    <property type="molecule type" value="Genomic_DNA"/>
</dbReference>
<keyword evidence="3 6" id="KW-0808">Transferase</keyword>
<dbReference type="Pfam" id="PF00155">
    <property type="entry name" value="Aminotran_1_2"/>
    <property type="match status" value="1"/>
</dbReference>
<feature type="domain" description="Aminotransferase class I/classII large" evidence="5">
    <location>
        <begin position="34"/>
        <end position="348"/>
    </location>
</feature>
<dbReference type="Gene3D" id="3.40.640.10">
    <property type="entry name" value="Type I PLP-dependent aspartate aminotransferase-like (Major domain)"/>
    <property type="match status" value="1"/>
</dbReference>
<name>A0A1W1BVV9_9ZZZZ</name>
<dbReference type="Gene3D" id="3.90.1150.10">
    <property type="entry name" value="Aspartate Aminotransferase, domain 1"/>
    <property type="match status" value="1"/>
</dbReference>
<dbReference type="InterPro" id="IPR004839">
    <property type="entry name" value="Aminotransferase_I/II_large"/>
</dbReference>
<evidence type="ECO:0000256" key="2">
    <source>
        <dbReference type="ARBA" id="ARBA00010008"/>
    </source>
</evidence>
<keyword evidence="4" id="KW-0663">Pyridoxal phosphate</keyword>
<keyword evidence="6" id="KW-0012">Acyltransferase</keyword>
<reference evidence="6" key="1">
    <citation type="submission" date="2016-10" db="EMBL/GenBank/DDBJ databases">
        <authorList>
            <person name="de Groot N.N."/>
        </authorList>
    </citation>
    <scope>NUCLEOTIDE SEQUENCE</scope>
</reference>
<dbReference type="EC" id="2.3.1.47" evidence="6"/>
<dbReference type="GO" id="GO:0030170">
    <property type="term" value="F:pyridoxal phosphate binding"/>
    <property type="evidence" value="ECO:0007669"/>
    <property type="project" value="InterPro"/>
</dbReference>
<protein>
    <submittedName>
        <fullName evidence="6">8-amino-7-oxononanoate synthase</fullName>
        <ecNumber evidence="6">2.3.1.47</ecNumber>
    </submittedName>
</protein>
<dbReference type="InterPro" id="IPR015421">
    <property type="entry name" value="PyrdxlP-dep_Trfase_major"/>
</dbReference>